<organism evidence="1 2">
    <name type="scientific">Streptomyces spongiae</name>
    <dbReference type="NCBI Taxonomy" id="565072"/>
    <lineage>
        <taxon>Bacteria</taxon>
        <taxon>Bacillati</taxon>
        <taxon>Actinomycetota</taxon>
        <taxon>Actinomycetes</taxon>
        <taxon>Kitasatosporales</taxon>
        <taxon>Streptomycetaceae</taxon>
        <taxon>Streptomyces</taxon>
    </lineage>
</organism>
<comment type="caution">
    <text evidence="1">The sequence shown here is derived from an EMBL/GenBank/DDBJ whole genome shotgun (WGS) entry which is preliminary data.</text>
</comment>
<dbReference type="InterPro" id="IPR011989">
    <property type="entry name" value="ARM-like"/>
</dbReference>
<dbReference type="Gene3D" id="1.25.10.10">
    <property type="entry name" value="Leucine-rich Repeat Variant"/>
    <property type="match status" value="1"/>
</dbReference>
<name>A0A5N8XM11_9ACTN</name>
<evidence type="ECO:0000313" key="1">
    <source>
        <dbReference type="EMBL" id="MPY60294.1"/>
    </source>
</evidence>
<protein>
    <recommendedName>
        <fullName evidence="3">HEAT repeat domain-containing protein</fullName>
    </recommendedName>
</protein>
<evidence type="ECO:0000313" key="2">
    <source>
        <dbReference type="Proteomes" id="UP000400924"/>
    </source>
</evidence>
<sequence>MRDLSGKDRTRRAAAEDSLVALGPQVVDYLLPLLRDGRPRGLRLRAESVLSRLGDEALPRLREIRCHGPGHLRSSALRVIADVRGEQGLGFVDRRAVERLVRVKLLSERPVMLPPESRWMAFPAVQLDAVVSALGLRDLRAATTVMGLAATEAATAHDAMEIETPHGKKETVYRVFITPRFGNWRLLYGNSFLDALGGDYLTEKASRQRGEAHFYSIDTYHDTHAWCVARNGHVVRHHATWGEPEWEGEALPFEVDYLEGRTWIDPSQIGTRGVIDANVAARHLSVDVGFMLESETHGHGWLATTSPESPNSHFKGALPI</sequence>
<dbReference type="AlphaFoldDB" id="A0A5N8XM11"/>
<proteinExistence type="predicted"/>
<accession>A0A5N8XM11</accession>
<dbReference type="Proteomes" id="UP000400924">
    <property type="component" value="Unassembled WGS sequence"/>
</dbReference>
<gene>
    <name evidence="1" type="ORF">FNH08_24880</name>
</gene>
<keyword evidence="2" id="KW-1185">Reference proteome</keyword>
<evidence type="ECO:0008006" key="3">
    <source>
        <dbReference type="Google" id="ProtNLM"/>
    </source>
</evidence>
<reference evidence="1 2" key="1">
    <citation type="submission" date="2019-07" db="EMBL/GenBank/DDBJ databases">
        <title>New species of Amycolatopsis and Streptomyces.</title>
        <authorList>
            <person name="Duangmal K."/>
            <person name="Teo W.F.A."/>
            <person name="Lipun K."/>
        </authorList>
    </citation>
    <scope>NUCLEOTIDE SEQUENCE [LARGE SCALE GENOMIC DNA]</scope>
    <source>
        <strain evidence="1 2">NBRC 106415</strain>
    </source>
</reference>
<dbReference type="EMBL" id="VJZC01000199">
    <property type="protein sequence ID" value="MPY60294.1"/>
    <property type="molecule type" value="Genomic_DNA"/>
</dbReference>